<name>A0A085LK25_9BILA</name>
<dbReference type="AlphaFoldDB" id="A0A085LK25"/>
<organism evidence="2 3">
    <name type="scientific">Trichuris suis</name>
    <name type="common">pig whipworm</name>
    <dbReference type="NCBI Taxonomy" id="68888"/>
    <lineage>
        <taxon>Eukaryota</taxon>
        <taxon>Metazoa</taxon>
        <taxon>Ecdysozoa</taxon>
        <taxon>Nematoda</taxon>
        <taxon>Enoplea</taxon>
        <taxon>Dorylaimia</taxon>
        <taxon>Trichinellida</taxon>
        <taxon>Trichuridae</taxon>
        <taxon>Trichuris</taxon>
    </lineage>
</organism>
<accession>A0A085LK25</accession>
<feature type="compositionally biased region" description="Basic and acidic residues" evidence="1">
    <location>
        <begin position="9"/>
        <end position="56"/>
    </location>
</feature>
<evidence type="ECO:0000313" key="2">
    <source>
        <dbReference type="EMBL" id="KFD45321.1"/>
    </source>
</evidence>
<feature type="region of interest" description="Disordered" evidence="1">
    <location>
        <begin position="1"/>
        <end position="57"/>
    </location>
</feature>
<evidence type="ECO:0000313" key="3">
    <source>
        <dbReference type="Proteomes" id="UP000030764"/>
    </source>
</evidence>
<protein>
    <submittedName>
        <fullName evidence="2">Uncharacterized protein</fullName>
    </submittedName>
</protein>
<proteinExistence type="predicted"/>
<gene>
    <name evidence="2" type="ORF">M513_13801</name>
</gene>
<dbReference type="EMBL" id="KL363556">
    <property type="protein sequence ID" value="KFD45321.1"/>
    <property type="molecule type" value="Genomic_DNA"/>
</dbReference>
<evidence type="ECO:0000256" key="1">
    <source>
        <dbReference type="SAM" id="MobiDB-lite"/>
    </source>
</evidence>
<keyword evidence="3" id="KW-1185">Reference proteome</keyword>
<reference evidence="2 3" key="1">
    <citation type="journal article" date="2014" name="Nat. Genet.">
        <title>Genome and transcriptome of the porcine whipworm Trichuris suis.</title>
        <authorList>
            <person name="Jex A.R."/>
            <person name="Nejsum P."/>
            <person name="Schwarz E.M."/>
            <person name="Hu L."/>
            <person name="Young N.D."/>
            <person name="Hall R.S."/>
            <person name="Korhonen P.K."/>
            <person name="Liao S."/>
            <person name="Thamsborg S."/>
            <person name="Xia J."/>
            <person name="Xu P."/>
            <person name="Wang S."/>
            <person name="Scheerlinck J.P."/>
            <person name="Hofmann A."/>
            <person name="Sternberg P.W."/>
            <person name="Wang J."/>
            <person name="Gasser R.B."/>
        </authorList>
    </citation>
    <scope>NUCLEOTIDE SEQUENCE [LARGE SCALE GENOMIC DNA]</scope>
    <source>
        <strain evidence="2">DCEP-RM93M</strain>
    </source>
</reference>
<dbReference type="Proteomes" id="UP000030764">
    <property type="component" value="Unassembled WGS sequence"/>
</dbReference>
<sequence length="116" mass="13212">GPSAHGSRRCIEKNPKQPTERSERRRGGRRQDLTDQEMHVARTEKGETVRSARESTENVSVPLSYTFLVRAFVDSLYVNVVVLRDERFVAARKLSRLAPVARERARLLGSPLVRRA</sequence>
<feature type="non-terminal residue" evidence="2">
    <location>
        <position position="1"/>
    </location>
</feature>